<protein>
    <submittedName>
        <fullName evidence="2">Uncharacterized protein</fullName>
    </submittedName>
</protein>
<feature type="region of interest" description="Disordered" evidence="1">
    <location>
        <begin position="764"/>
        <end position="785"/>
    </location>
</feature>
<feature type="compositionally biased region" description="Basic and acidic residues" evidence="1">
    <location>
        <begin position="47"/>
        <end position="68"/>
    </location>
</feature>
<feature type="region of interest" description="Disordered" evidence="1">
    <location>
        <begin position="573"/>
        <end position="617"/>
    </location>
</feature>
<feature type="region of interest" description="Disordered" evidence="1">
    <location>
        <begin position="224"/>
        <end position="260"/>
    </location>
</feature>
<organism evidence="2 3">
    <name type="scientific">Toxoplasma gondii FOU</name>
    <dbReference type="NCBI Taxonomy" id="943167"/>
    <lineage>
        <taxon>Eukaryota</taxon>
        <taxon>Sar</taxon>
        <taxon>Alveolata</taxon>
        <taxon>Apicomplexa</taxon>
        <taxon>Conoidasida</taxon>
        <taxon>Coccidia</taxon>
        <taxon>Eucoccidiorida</taxon>
        <taxon>Eimeriorina</taxon>
        <taxon>Sarcocystidae</taxon>
        <taxon>Toxoplasma</taxon>
    </lineage>
</organism>
<feature type="region of interest" description="Disordered" evidence="1">
    <location>
        <begin position="368"/>
        <end position="415"/>
    </location>
</feature>
<proteinExistence type="predicted"/>
<evidence type="ECO:0000313" key="3">
    <source>
        <dbReference type="Proteomes" id="UP000028838"/>
    </source>
</evidence>
<dbReference type="VEuPathDB" id="ToxoDB:TGFOU_286910"/>
<feature type="compositionally biased region" description="Basic and acidic residues" evidence="1">
    <location>
        <begin position="965"/>
        <end position="1029"/>
    </location>
</feature>
<feature type="compositionally biased region" description="Acidic residues" evidence="1">
    <location>
        <begin position="395"/>
        <end position="413"/>
    </location>
</feature>
<evidence type="ECO:0000256" key="1">
    <source>
        <dbReference type="SAM" id="MobiDB-lite"/>
    </source>
</evidence>
<dbReference type="Proteomes" id="UP000028838">
    <property type="component" value="Unassembled WGS sequence"/>
</dbReference>
<feature type="region of interest" description="Disordered" evidence="1">
    <location>
        <begin position="1"/>
        <end position="207"/>
    </location>
</feature>
<gene>
    <name evidence="2" type="ORF">TGFOU_286910</name>
</gene>
<dbReference type="OrthoDB" id="10477839at2759"/>
<feature type="compositionally biased region" description="Basic and acidic residues" evidence="1">
    <location>
        <begin position="585"/>
        <end position="594"/>
    </location>
</feature>
<feature type="compositionally biased region" description="Low complexity" evidence="1">
    <location>
        <begin position="189"/>
        <end position="207"/>
    </location>
</feature>
<comment type="caution">
    <text evidence="2">The sequence shown here is derived from an EMBL/GenBank/DDBJ whole genome shotgun (WGS) entry which is preliminary data.</text>
</comment>
<feature type="compositionally biased region" description="Basic residues" evidence="1">
    <location>
        <begin position="1"/>
        <end position="14"/>
    </location>
</feature>
<name>A0A086LDX5_TOXGO</name>
<feature type="compositionally biased region" description="Basic and acidic residues" evidence="1">
    <location>
        <begin position="146"/>
        <end position="162"/>
    </location>
</feature>
<feature type="region of interest" description="Disordered" evidence="1">
    <location>
        <begin position="870"/>
        <end position="1029"/>
    </location>
</feature>
<dbReference type="AlphaFoldDB" id="A0A086LDX5"/>
<sequence length="1067" mass="113477">MARMKAKTSTKRAQPRASAAQVPVARRDARGQGHASRLLCKRGRRVGGTEREEKRGPLRRLSEARTDPRGSPSSSVSPGLAKKRSRRPLSPRRASRLAALARRNVFARAHPRGCSGGRELPDANEASGEETREGAFFSDGEEDASEEQKTRSRERRRGDASKSTDASFELGGKRDERMPTPVESLHTDASVSASSSSSSSSSSSVSSSLSSSLFAEEVPRGWTASKVHQPRGCGPARSLKERSSLFPGQNEVPPEKLARSPRRWTPGYAAAVEDSDCTYTGAWCEYRRDGSNAPALPAACVAGWFSACARCGASRRMSPTLSLPFEGDDAPRAVASSLSRSSGPAVSLACACGPDGASGDADLLADSRASGDTAEEAVTRRWRRGSFGRPSSWGEEGDGEEGEEGVEGEEGEEGGLRGRKRLRILSVDASGGYGVSGVITVIDEAAFERRLADELLRRQLAALGQTPTAACRESNKPRQVHAQTHTREEGDQEREEREEREERDQESEQEREDDRETEPPAASKGEVRSSWSVGASSASLFREDMEIVSGVFESSEALEAFADDGEAVGALLGSRESESSPSVPDKSRTSHLDTDCDPSASSSRSASGDQRLECESCPERRTKARRTLFSRASPSSLQSLHAPGAHHRRMLCEFLLRVATRREQLERLGRRLAAVPLPQLSMEAVEAAQRRSERGDARYMSESLAGTSLSFCKGAAPVHRDCRGGNYTDAEVSFATPRREGEQAALGSVDARDNALCASLSSAPSTSSLASSAPSSPLPSASSLASSIPSSPLPSVCSGSSLPSSPLPSTLLSSSFLPALPPLSSEANGCSWGAATSTVAVDSGKCSSSLVKPTESLINVPRVVSSASTVLSGELESDRIDSSDAPSPSLEKNSPATGPVKQPFSSAVPDSPLFASLPSSPPSSLSSSPSFPSLHAAPGVGRLAARGSARVPGAGAANEETAETAGEKRDRETEASARKKGDSGGEEVARSDPCRGKRESEGGDRRDTERGERHRGSETEGVGRERERPCAGTLFDDFIRSFERRQRAAELARWRDVEESFAWLHSG</sequence>
<feature type="compositionally biased region" description="Polar residues" evidence="1">
    <location>
        <begin position="884"/>
        <end position="896"/>
    </location>
</feature>
<reference evidence="2 3" key="1">
    <citation type="submission" date="2014-07" db="EMBL/GenBank/DDBJ databases">
        <authorList>
            <person name="Sibley D."/>
            <person name="Venepally P."/>
            <person name="Karamycheva S."/>
            <person name="Hadjithomas M."/>
            <person name="Khan A."/>
            <person name="Brunk B."/>
            <person name="Roos D."/>
            <person name="Caler E."/>
            <person name="Lorenzi H."/>
        </authorList>
    </citation>
    <scope>NUCLEOTIDE SEQUENCE [LARGE SCALE GENOMIC DNA]</scope>
    <source>
        <strain evidence="2 3">FOU</strain>
    </source>
</reference>
<evidence type="ECO:0000313" key="2">
    <source>
        <dbReference type="EMBL" id="KFG54843.1"/>
    </source>
</evidence>
<accession>A0A086LDX5</accession>
<feature type="compositionally biased region" description="Low complexity" evidence="1">
    <location>
        <begin position="911"/>
        <end position="934"/>
    </location>
</feature>
<feature type="region of interest" description="Disordered" evidence="1">
    <location>
        <begin position="467"/>
        <end position="536"/>
    </location>
</feature>
<feature type="compositionally biased region" description="Basic residues" evidence="1">
    <location>
        <begin position="81"/>
        <end position="95"/>
    </location>
</feature>
<feature type="compositionally biased region" description="Basic and acidic residues" evidence="1">
    <location>
        <begin position="485"/>
        <end position="518"/>
    </location>
</feature>
<dbReference type="EMBL" id="AEYH02000458">
    <property type="protein sequence ID" value="KFG54843.1"/>
    <property type="molecule type" value="Genomic_DNA"/>
</dbReference>
<feature type="compositionally biased region" description="Low complexity" evidence="1">
    <location>
        <begin position="70"/>
        <end position="79"/>
    </location>
</feature>